<comment type="subcellular location">
    <subcellularLocation>
        <location evidence="1">Membrane</location>
        <topology evidence="1">Multi-pass membrane protein</topology>
    </subcellularLocation>
</comment>
<evidence type="ECO:0000259" key="7">
    <source>
        <dbReference type="Pfam" id="PF04138"/>
    </source>
</evidence>
<dbReference type="PANTHER" id="PTHR38459">
    <property type="entry name" value="PROPHAGE BACTOPRENOL-LINKED GLUCOSE TRANSLOCASE HOMOLOG"/>
    <property type="match status" value="1"/>
</dbReference>
<protein>
    <recommendedName>
        <fullName evidence="7">GtrA/DPMS transmembrane domain-containing protein</fullName>
    </recommendedName>
</protein>
<evidence type="ECO:0000256" key="5">
    <source>
        <dbReference type="ARBA" id="ARBA00023136"/>
    </source>
</evidence>
<sequence length="243" mass="26814">MSFTKKDLWFSIFTGAGTGLIAWRILNFLDIFVYPFGARFTQYDNCYGAVCTNTIYPTYISWGWLVFIIPILWILGVNLGYFLGKWVGFFNQFGKFAVIGFTNAAVDFGVLNSLIAATGIATGSYYSFFKMISFLVALINSYLLNKYWAFAVPVPDVAPQRVERPSSRLEFTKFAGVAIVVALINVGVASYVVNSIDPLFGFTPAVWANVGAIIGSAFALIFSFIGFKVLVFRSNGSIQKISA</sequence>
<dbReference type="PANTHER" id="PTHR38459:SF1">
    <property type="entry name" value="PROPHAGE BACTOPRENOL-LINKED GLUCOSE TRANSLOCASE HOMOLOG"/>
    <property type="match status" value="1"/>
</dbReference>
<feature type="domain" description="GtrA/DPMS transmembrane" evidence="7">
    <location>
        <begin position="95"/>
        <end position="232"/>
    </location>
</feature>
<evidence type="ECO:0000313" key="9">
    <source>
        <dbReference type="Proteomes" id="UP000178197"/>
    </source>
</evidence>
<evidence type="ECO:0000256" key="1">
    <source>
        <dbReference type="ARBA" id="ARBA00004141"/>
    </source>
</evidence>
<feature type="transmembrane region" description="Helical" evidence="6">
    <location>
        <begin position="205"/>
        <end position="231"/>
    </location>
</feature>
<dbReference type="GO" id="GO:0000271">
    <property type="term" value="P:polysaccharide biosynthetic process"/>
    <property type="evidence" value="ECO:0007669"/>
    <property type="project" value="InterPro"/>
</dbReference>
<dbReference type="InterPro" id="IPR051401">
    <property type="entry name" value="GtrA_CellWall_Glycosyl"/>
</dbReference>
<evidence type="ECO:0000256" key="4">
    <source>
        <dbReference type="ARBA" id="ARBA00022989"/>
    </source>
</evidence>
<feature type="transmembrane region" description="Helical" evidence="6">
    <location>
        <begin position="7"/>
        <end position="26"/>
    </location>
</feature>
<feature type="transmembrane region" description="Helical" evidence="6">
    <location>
        <begin position="96"/>
        <end position="119"/>
    </location>
</feature>
<feature type="transmembrane region" description="Helical" evidence="6">
    <location>
        <begin position="174"/>
        <end position="193"/>
    </location>
</feature>
<evidence type="ECO:0000256" key="3">
    <source>
        <dbReference type="ARBA" id="ARBA00022692"/>
    </source>
</evidence>
<keyword evidence="4 6" id="KW-1133">Transmembrane helix</keyword>
<evidence type="ECO:0000313" key="8">
    <source>
        <dbReference type="EMBL" id="OGN13533.1"/>
    </source>
</evidence>
<name>A0A1F8FKA9_9BACT</name>
<evidence type="ECO:0000256" key="6">
    <source>
        <dbReference type="SAM" id="Phobius"/>
    </source>
</evidence>
<dbReference type="AlphaFoldDB" id="A0A1F8FKA9"/>
<keyword evidence="3 6" id="KW-0812">Transmembrane</keyword>
<accession>A0A1F8FKA9</accession>
<reference evidence="8 9" key="1">
    <citation type="journal article" date="2016" name="Nat. Commun.">
        <title>Thousands of microbial genomes shed light on interconnected biogeochemical processes in an aquifer system.</title>
        <authorList>
            <person name="Anantharaman K."/>
            <person name="Brown C.T."/>
            <person name="Hug L.A."/>
            <person name="Sharon I."/>
            <person name="Castelle C.J."/>
            <person name="Probst A.J."/>
            <person name="Thomas B.C."/>
            <person name="Singh A."/>
            <person name="Wilkins M.J."/>
            <person name="Karaoz U."/>
            <person name="Brodie E.L."/>
            <person name="Williams K.H."/>
            <person name="Hubbard S.S."/>
            <person name="Banfield J.F."/>
        </authorList>
    </citation>
    <scope>NUCLEOTIDE SEQUENCE [LARGE SCALE GENOMIC DNA]</scope>
</reference>
<evidence type="ECO:0000256" key="2">
    <source>
        <dbReference type="ARBA" id="ARBA00009399"/>
    </source>
</evidence>
<feature type="transmembrane region" description="Helical" evidence="6">
    <location>
        <begin position="125"/>
        <end position="144"/>
    </location>
</feature>
<dbReference type="InterPro" id="IPR007267">
    <property type="entry name" value="GtrA_DPMS_TM"/>
</dbReference>
<dbReference type="GO" id="GO:0005886">
    <property type="term" value="C:plasma membrane"/>
    <property type="evidence" value="ECO:0007669"/>
    <property type="project" value="TreeGrafter"/>
</dbReference>
<gene>
    <name evidence="8" type="ORF">A3C71_02480</name>
</gene>
<dbReference type="Pfam" id="PF04138">
    <property type="entry name" value="GtrA_DPMS_TM"/>
    <property type="match status" value="1"/>
</dbReference>
<comment type="caution">
    <text evidence="8">The sequence shown here is derived from an EMBL/GenBank/DDBJ whole genome shotgun (WGS) entry which is preliminary data.</text>
</comment>
<keyword evidence="5 6" id="KW-0472">Membrane</keyword>
<dbReference type="EMBL" id="MGJT01000005">
    <property type="protein sequence ID" value="OGN13533.1"/>
    <property type="molecule type" value="Genomic_DNA"/>
</dbReference>
<feature type="transmembrane region" description="Helical" evidence="6">
    <location>
        <begin position="62"/>
        <end position="84"/>
    </location>
</feature>
<proteinExistence type="inferred from homology"/>
<comment type="similarity">
    <text evidence="2">Belongs to the GtrA family.</text>
</comment>
<organism evidence="8 9">
    <name type="scientific">Candidatus Yanofskybacteria bacterium RIFCSPHIGHO2_02_FULL_43_15c</name>
    <dbReference type="NCBI Taxonomy" id="1802679"/>
    <lineage>
        <taxon>Bacteria</taxon>
        <taxon>Candidatus Yanofskyibacteriota</taxon>
    </lineage>
</organism>
<dbReference type="Proteomes" id="UP000178197">
    <property type="component" value="Unassembled WGS sequence"/>
</dbReference>